<feature type="region of interest" description="Disordered" evidence="1">
    <location>
        <begin position="1"/>
        <end position="44"/>
    </location>
</feature>
<dbReference type="InterPro" id="IPR036397">
    <property type="entry name" value="RNaseH_sf"/>
</dbReference>
<organism evidence="2 3">
    <name type="scientific">Acanthoscelides obtectus</name>
    <name type="common">Bean weevil</name>
    <name type="synonym">Bruchus obtectus</name>
    <dbReference type="NCBI Taxonomy" id="200917"/>
    <lineage>
        <taxon>Eukaryota</taxon>
        <taxon>Metazoa</taxon>
        <taxon>Ecdysozoa</taxon>
        <taxon>Arthropoda</taxon>
        <taxon>Hexapoda</taxon>
        <taxon>Insecta</taxon>
        <taxon>Pterygota</taxon>
        <taxon>Neoptera</taxon>
        <taxon>Endopterygota</taxon>
        <taxon>Coleoptera</taxon>
        <taxon>Polyphaga</taxon>
        <taxon>Cucujiformia</taxon>
        <taxon>Chrysomeloidea</taxon>
        <taxon>Chrysomelidae</taxon>
        <taxon>Bruchinae</taxon>
        <taxon>Bruchini</taxon>
        <taxon>Acanthoscelides</taxon>
    </lineage>
</organism>
<sequence length="276" mass="31511">MGISMRTVSRIFRESKENRKPVDQEDQAASKTKKYKPREKTKTADLPDAVKMEVKNAIYNMYSEKRHVTIKTLKEELDVKQIVDISKMSLCCLLPLIGFQYKQEDNRKALMEKSSVVALRAEFLRKYNENGNSPFKRTVVFLDETWIFAKGNRKRSWQDGSVKGTRKPGGFEGKRCIVLHAGHSGGFVENASLIYGTASKLADYHGDMNGDISLKWVKEKLVPNLEEPCLIVMDNASYHSVLVEKQQYHLGQKPRSYSGWRETTLILRGTNLKVSS</sequence>
<protein>
    <submittedName>
        <fullName evidence="2">Uncharacterized protein</fullName>
    </submittedName>
</protein>
<dbReference type="PANTHER" id="PTHR33939">
    <property type="entry name" value="PROTEIN CBG22215"/>
    <property type="match status" value="1"/>
</dbReference>
<name>A0A9P0JHY5_ACAOB</name>
<dbReference type="OrthoDB" id="6770629at2759"/>
<dbReference type="AlphaFoldDB" id="A0A9P0JHY5"/>
<comment type="caution">
    <text evidence="2">The sequence shown here is derived from an EMBL/GenBank/DDBJ whole genome shotgun (WGS) entry which is preliminary data.</text>
</comment>
<evidence type="ECO:0000313" key="2">
    <source>
        <dbReference type="EMBL" id="CAH1953736.1"/>
    </source>
</evidence>
<keyword evidence="3" id="KW-1185">Reference proteome</keyword>
<evidence type="ECO:0000313" key="3">
    <source>
        <dbReference type="Proteomes" id="UP001152888"/>
    </source>
</evidence>
<evidence type="ECO:0000256" key="1">
    <source>
        <dbReference type="SAM" id="MobiDB-lite"/>
    </source>
</evidence>
<reference evidence="2" key="1">
    <citation type="submission" date="2022-03" db="EMBL/GenBank/DDBJ databases">
        <authorList>
            <person name="Sayadi A."/>
        </authorList>
    </citation>
    <scope>NUCLEOTIDE SEQUENCE</scope>
</reference>
<accession>A0A9P0JHY5</accession>
<proteinExistence type="predicted"/>
<dbReference type="Gene3D" id="3.30.420.10">
    <property type="entry name" value="Ribonuclease H-like superfamily/Ribonuclease H"/>
    <property type="match status" value="1"/>
</dbReference>
<dbReference type="Proteomes" id="UP001152888">
    <property type="component" value="Unassembled WGS sequence"/>
</dbReference>
<dbReference type="EMBL" id="CAKOFQ010006652">
    <property type="protein sequence ID" value="CAH1953736.1"/>
    <property type="molecule type" value="Genomic_DNA"/>
</dbReference>
<feature type="compositionally biased region" description="Basic and acidic residues" evidence="1">
    <location>
        <begin position="11"/>
        <end position="23"/>
    </location>
</feature>
<gene>
    <name evidence="2" type="ORF">ACAOBT_LOCUS199</name>
</gene>
<dbReference type="GO" id="GO:0003676">
    <property type="term" value="F:nucleic acid binding"/>
    <property type="evidence" value="ECO:0007669"/>
    <property type="project" value="InterPro"/>
</dbReference>
<dbReference type="PANTHER" id="PTHR33939:SF1">
    <property type="entry name" value="DUF4371 DOMAIN-CONTAINING PROTEIN"/>
    <property type="match status" value="1"/>
</dbReference>